<keyword evidence="4" id="KW-1185">Reference proteome</keyword>
<dbReference type="PANTHER" id="PTHR39614:SF2">
    <property type="entry name" value="INTEGRAL MEMBRANE PROTEIN"/>
    <property type="match status" value="1"/>
</dbReference>
<organism evidence="3 4">
    <name type="scientific">Pseudopithomyces chartarum</name>
    <dbReference type="NCBI Taxonomy" id="1892770"/>
    <lineage>
        <taxon>Eukaryota</taxon>
        <taxon>Fungi</taxon>
        <taxon>Dikarya</taxon>
        <taxon>Ascomycota</taxon>
        <taxon>Pezizomycotina</taxon>
        <taxon>Dothideomycetes</taxon>
        <taxon>Pleosporomycetidae</taxon>
        <taxon>Pleosporales</taxon>
        <taxon>Massarineae</taxon>
        <taxon>Didymosphaeriaceae</taxon>
        <taxon>Pseudopithomyces</taxon>
    </lineage>
</organism>
<evidence type="ECO:0000256" key="2">
    <source>
        <dbReference type="SAM" id="Phobius"/>
    </source>
</evidence>
<feature type="transmembrane region" description="Helical" evidence="2">
    <location>
        <begin position="7"/>
        <end position="25"/>
    </location>
</feature>
<dbReference type="AlphaFoldDB" id="A0AAN6M4N8"/>
<evidence type="ECO:0000313" key="3">
    <source>
        <dbReference type="EMBL" id="KAK3214261.1"/>
    </source>
</evidence>
<name>A0AAN6M4N8_9PLEO</name>
<feature type="transmembrane region" description="Helical" evidence="2">
    <location>
        <begin position="45"/>
        <end position="70"/>
    </location>
</feature>
<keyword evidence="2" id="KW-0472">Membrane</keyword>
<keyword evidence="2" id="KW-0812">Transmembrane</keyword>
<dbReference type="EMBL" id="WVTA01000004">
    <property type="protein sequence ID" value="KAK3214261.1"/>
    <property type="molecule type" value="Genomic_DNA"/>
</dbReference>
<dbReference type="Proteomes" id="UP001280581">
    <property type="component" value="Unassembled WGS sequence"/>
</dbReference>
<feature type="region of interest" description="Disordered" evidence="1">
    <location>
        <begin position="118"/>
        <end position="168"/>
    </location>
</feature>
<feature type="compositionally biased region" description="Basic and acidic residues" evidence="1">
    <location>
        <begin position="154"/>
        <end position="168"/>
    </location>
</feature>
<accession>A0AAN6M4N8</accession>
<protein>
    <submittedName>
        <fullName evidence="3">Uncharacterized protein</fullName>
    </submittedName>
</protein>
<proteinExistence type="predicted"/>
<dbReference type="PANTHER" id="PTHR39614">
    <property type="entry name" value="INTEGRAL MEMBRANE PROTEIN"/>
    <property type="match status" value="1"/>
</dbReference>
<reference evidence="3 4" key="1">
    <citation type="submission" date="2021-02" db="EMBL/GenBank/DDBJ databases">
        <title>Genome assembly of Pseudopithomyces chartarum.</title>
        <authorList>
            <person name="Jauregui R."/>
            <person name="Singh J."/>
            <person name="Voisey C."/>
        </authorList>
    </citation>
    <scope>NUCLEOTIDE SEQUENCE [LARGE SCALE GENOMIC DNA]</scope>
    <source>
        <strain evidence="3 4">AGR01</strain>
    </source>
</reference>
<keyword evidence="2" id="KW-1133">Transmembrane helix</keyword>
<feature type="compositionally biased region" description="Polar residues" evidence="1">
    <location>
        <begin position="118"/>
        <end position="130"/>
    </location>
</feature>
<evidence type="ECO:0000256" key="1">
    <source>
        <dbReference type="SAM" id="MobiDB-lite"/>
    </source>
</evidence>
<comment type="caution">
    <text evidence="3">The sequence shown here is derived from an EMBL/GenBank/DDBJ whole genome shotgun (WGS) entry which is preliminary data.</text>
</comment>
<evidence type="ECO:0000313" key="4">
    <source>
        <dbReference type="Proteomes" id="UP001280581"/>
    </source>
</evidence>
<sequence length="193" mass="21687">MQLKYKLMVISAFITRLPVIIAAAFRLHYLQATFSSADRTLHGAYYAIATQWHIGYVVMSTTITGLGPFLRPFSKSSPSSYYRSSNYEYHTTSTVATDGRSYDETFEEPLEMEIMRTHGNSDSSSPSQTLPLMPVPEQSRGTTVITGGGSISERPFDEDTTSRNSRESQRWIIRKTIEFAVETDQLSGTRDSD</sequence>
<gene>
    <name evidence="3" type="ORF">GRF29_28g2543865</name>
</gene>